<dbReference type="PANTHER" id="PTHR33121:SF70">
    <property type="entry name" value="SIGNALING PROTEIN YKOW"/>
    <property type="match status" value="1"/>
</dbReference>
<dbReference type="Pfam" id="PF00563">
    <property type="entry name" value="EAL"/>
    <property type="match status" value="1"/>
</dbReference>
<comment type="caution">
    <text evidence="2">The sequence shown here is derived from an EMBL/GenBank/DDBJ whole genome shotgun (WGS) entry which is preliminary data.</text>
</comment>
<dbReference type="Gene3D" id="3.20.20.450">
    <property type="entry name" value="EAL domain"/>
    <property type="match status" value="1"/>
</dbReference>
<dbReference type="AlphaFoldDB" id="A0A5C6U2N9"/>
<feature type="domain" description="EAL" evidence="1">
    <location>
        <begin position="1"/>
        <end position="248"/>
    </location>
</feature>
<keyword evidence="3" id="KW-1185">Reference proteome</keyword>
<dbReference type="SUPFAM" id="SSF141868">
    <property type="entry name" value="EAL domain-like"/>
    <property type="match status" value="1"/>
</dbReference>
<dbReference type="GO" id="GO:0071111">
    <property type="term" value="F:cyclic-guanylate-specific phosphodiesterase activity"/>
    <property type="evidence" value="ECO:0007669"/>
    <property type="project" value="InterPro"/>
</dbReference>
<dbReference type="InterPro" id="IPR001633">
    <property type="entry name" value="EAL_dom"/>
</dbReference>
<name>A0A5C6U2N9_9BURK</name>
<evidence type="ECO:0000313" key="2">
    <source>
        <dbReference type="EMBL" id="TXC65965.1"/>
    </source>
</evidence>
<proteinExistence type="predicted"/>
<dbReference type="InterPro" id="IPR050706">
    <property type="entry name" value="Cyclic-di-GMP_PDE-like"/>
</dbReference>
<protein>
    <submittedName>
        <fullName evidence="2">EAL domain-containing protein</fullName>
    </submittedName>
</protein>
<dbReference type="EMBL" id="VOPW01000001">
    <property type="protein sequence ID" value="TXC65965.1"/>
    <property type="molecule type" value="Genomic_DNA"/>
</dbReference>
<organism evidence="2 3">
    <name type="scientific">Piscinibacter aquaticus</name>
    <dbReference type="NCBI Taxonomy" id="392597"/>
    <lineage>
        <taxon>Bacteria</taxon>
        <taxon>Pseudomonadati</taxon>
        <taxon>Pseudomonadota</taxon>
        <taxon>Betaproteobacteria</taxon>
        <taxon>Burkholderiales</taxon>
        <taxon>Sphaerotilaceae</taxon>
        <taxon>Piscinibacter</taxon>
    </lineage>
</organism>
<evidence type="ECO:0000259" key="1">
    <source>
        <dbReference type="PROSITE" id="PS50883"/>
    </source>
</evidence>
<sequence>MQEALDASEFTLHYQPKVDMASGRALGAEALLRWNHPEHGLVPPGQFLPLVEHTSLGVDLGRWVLAQGVAQLASWLREGLDISVSVNVSARHLQEPTFADELAQLLARHDATVAAHLVLEVLETAALADVDYTCELMKRCRELGVRFALDDFGTGYSTFTYLKRLPLDQIKIDRSFVQNMLEDHQDLAIVEGVVALSRTFGCVVVAEGVESAAQAARLIEIGCRAGQGNGIAAAMPAGQLPGWVRSYRAPIGPRRRPRRLWR</sequence>
<dbReference type="PANTHER" id="PTHR33121">
    <property type="entry name" value="CYCLIC DI-GMP PHOSPHODIESTERASE PDEF"/>
    <property type="match status" value="1"/>
</dbReference>
<evidence type="ECO:0000313" key="3">
    <source>
        <dbReference type="Proteomes" id="UP000321832"/>
    </source>
</evidence>
<accession>A0A5C6U2N9</accession>
<dbReference type="SMART" id="SM00052">
    <property type="entry name" value="EAL"/>
    <property type="match status" value="1"/>
</dbReference>
<gene>
    <name evidence="2" type="ORF">FSC37_08435</name>
</gene>
<dbReference type="InterPro" id="IPR035919">
    <property type="entry name" value="EAL_sf"/>
</dbReference>
<reference evidence="2 3" key="1">
    <citation type="submission" date="2019-08" db="EMBL/GenBank/DDBJ databases">
        <authorList>
            <person name="Khan S.A."/>
            <person name="Jeon C.O."/>
            <person name="Jeong S.E."/>
        </authorList>
    </citation>
    <scope>NUCLEOTIDE SEQUENCE [LARGE SCALE GENOMIC DNA]</scope>
    <source>
        <strain evidence="3">IMCC1728</strain>
    </source>
</reference>
<dbReference type="CDD" id="cd01948">
    <property type="entry name" value="EAL"/>
    <property type="match status" value="1"/>
</dbReference>
<dbReference type="Proteomes" id="UP000321832">
    <property type="component" value="Unassembled WGS sequence"/>
</dbReference>
<dbReference type="PROSITE" id="PS50883">
    <property type="entry name" value="EAL"/>
    <property type="match status" value="1"/>
</dbReference>